<dbReference type="NCBIfam" id="NF006599">
    <property type="entry name" value="PRK09136.1"/>
    <property type="match status" value="1"/>
</dbReference>
<feature type="domain" description="Nucleoside phosphorylase" evidence="4">
    <location>
        <begin position="5"/>
        <end position="244"/>
    </location>
</feature>
<comment type="miscellaneous">
    <text evidence="3">Although this enzyme belongs to the family of MTA phosphorylases based on sequence homology, it lacks several conserved amino acids in the substrate binding pocket that confer specificity towards MTA.</text>
</comment>
<feature type="binding site" evidence="3">
    <location>
        <position position="11"/>
    </location>
    <ligand>
        <name>phosphate</name>
        <dbReference type="ChEBI" id="CHEBI:43474"/>
    </ligand>
</feature>
<dbReference type="EC" id="2.4.2.1" evidence="3"/>
<dbReference type="RefSeq" id="WP_198568235.1">
    <property type="nucleotide sequence ID" value="NZ_CP066167.1"/>
</dbReference>
<keyword evidence="2 3" id="KW-0808">Transferase</keyword>
<dbReference type="CDD" id="cd09010">
    <property type="entry name" value="MTAP_SsMTAPII_like_MTIP"/>
    <property type="match status" value="1"/>
</dbReference>
<sequence length="247" mass="26469">MSRCIAVVGGTGLCEWPGAKLLKSISPSSDYGEPSAELQQIEYEGAEFVFLARHGNGHSIPPHKINYRANIDSLRQAGVTDILAVNAVGGISDQFVAGVIALPEQLNDYTWGREHTFFDGCGGEVQHIDFSYPFSEELRLRLCAAAERGGIDIEPYGTYAVTQGPRLETAAEIRRLARDGNDMVGMTAMPEAALAREAGINYASVCLVVNPGAGLSDSLITMEDIQAVIDTGMLQVKSLLAHCICGH</sequence>
<dbReference type="GO" id="GO:0005829">
    <property type="term" value="C:cytosol"/>
    <property type="evidence" value="ECO:0007669"/>
    <property type="project" value="TreeGrafter"/>
</dbReference>
<keyword evidence="3" id="KW-0660">Purine salvage</keyword>
<evidence type="ECO:0000256" key="3">
    <source>
        <dbReference type="HAMAP-Rule" id="MF_01963"/>
    </source>
</evidence>
<dbReference type="InterPro" id="IPR000845">
    <property type="entry name" value="Nucleoside_phosphorylase_d"/>
</dbReference>
<evidence type="ECO:0000259" key="4">
    <source>
        <dbReference type="Pfam" id="PF01048"/>
    </source>
</evidence>
<dbReference type="KEGG" id="snan:I6N98_10025"/>
<comment type="catalytic activity">
    <reaction evidence="3">
        <text>a purine D-ribonucleoside + phosphate = a purine nucleobase + alpha-D-ribose 1-phosphate</text>
        <dbReference type="Rhea" id="RHEA:19805"/>
        <dbReference type="ChEBI" id="CHEBI:26386"/>
        <dbReference type="ChEBI" id="CHEBI:43474"/>
        <dbReference type="ChEBI" id="CHEBI:57720"/>
        <dbReference type="ChEBI" id="CHEBI:142355"/>
        <dbReference type="EC" id="2.4.2.1"/>
    </reaction>
</comment>
<dbReference type="HAMAP" id="MF_01963">
    <property type="entry name" value="MTAP"/>
    <property type="match status" value="1"/>
</dbReference>
<dbReference type="GO" id="GO:0006166">
    <property type="term" value="P:purine ribonucleoside salvage"/>
    <property type="evidence" value="ECO:0007669"/>
    <property type="project" value="UniProtKB-UniRule"/>
</dbReference>
<reference evidence="5 6" key="1">
    <citation type="submission" date="2020-12" db="EMBL/GenBank/DDBJ databases">
        <authorList>
            <person name="Shan Y."/>
        </authorList>
    </citation>
    <scope>NUCLEOTIDE SEQUENCE [LARGE SCALE GENOMIC DNA]</scope>
    <source>
        <strain evidence="6">csc3.9</strain>
    </source>
</reference>
<evidence type="ECO:0000313" key="6">
    <source>
        <dbReference type="Proteomes" id="UP000596063"/>
    </source>
</evidence>
<dbReference type="Pfam" id="PF01048">
    <property type="entry name" value="PNP_UDP_1"/>
    <property type="match status" value="1"/>
</dbReference>
<evidence type="ECO:0000256" key="2">
    <source>
        <dbReference type="ARBA" id="ARBA00022679"/>
    </source>
</evidence>
<dbReference type="PANTHER" id="PTHR42679">
    <property type="entry name" value="S-METHYL-5'-THIOADENOSINE PHOSPHORYLASE"/>
    <property type="match status" value="1"/>
</dbReference>
<comment type="caution">
    <text evidence="3">Lacks conserved residue(s) required for the propagation of feature annotation.</text>
</comment>
<protein>
    <recommendedName>
        <fullName evidence="3">Purine nucleoside phosphorylase</fullName>
        <shortName evidence="3">PNP</shortName>
        <ecNumber evidence="3">2.4.2.1</ecNumber>
    </recommendedName>
</protein>
<evidence type="ECO:0000256" key="1">
    <source>
        <dbReference type="ARBA" id="ARBA00022676"/>
    </source>
</evidence>
<keyword evidence="6" id="KW-1185">Reference proteome</keyword>
<feature type="binding site" evidence="3">
    <location>
        <position position="187"/>
    </location>
    <ligand>
        <name>phosphate</name>
        <dbReference type="ChEBI" id="CHEBI:43474"/>
    </ligand>
</feature>
<dbReference type="UniPathway" id="UPA00606"/>
<dbReference type="Proteomes" id="UP000596063">
    <property type="component" value="Chromosome"/>
</dbReference>
<dbReference type="AlphaFoldDB" id="A0A7T4UP71"/>
<dbReference type="EMBL" id="CP066167">
    <property type="protein sequence ID" value="QQD16733.1"/>
    <property type="molecule type" value="Genomic_DNA"/>
</dbReference>
<comment type="subunit">
    <text evidence="3">Homohexamer. Dimer of a homotrimer.</text>
</comment>
<feature type="binding site" evidence="3">
    <location>
        <position position="186"/>
    </location>
    <ligand>
        <name>substrate</name>
    </ligand>
</feature>
<dbReference type="GO" id="GO:0019509">
    <property type="term" value="P:L-methionine salvage from methylthioadenosine"/>
    <property type="evidence" value="ECO:0007669"/>
    <property type="project" value="TreeGrafter"/>
</dbReference>
<comment type="similarity">
    <text evidence="3">Belongs to the PNP/MTAP phosphorylase family. MTAP subfamily.</text>
</comment>
<accession>A0A7T4UP71</accession>
<feature type="binding site" evidence="3">
    <location>
        <begin position="53"/>
        <end position="54"/>
    </location>
    <ligand>
        <name>phosphate</name>
        <dbReference type="ChEBI" id="CHEBI:43474"/>
    </ligand>
</feature>
<dbReference type="PANTHER" id="PTHR42679:SF2">
    <property type="entry name" value="S-METHYL-5'-THIOADENOSINE PHOSPHORYLASE"/>
    <property type="match status" value="1"/>
</dbReference>
<dbReference type="InterPro" id="IPR035994">
    <property type="entry name" value="Nucleoside_phosphorylase_sf"/>
</dbReference>
<proteinExistence type="inferred from homology"/>
<comment type="function">
    <text evidence="3">Purine nucleoside phosphorylase involved in purine salvage.</text>
</comment>
<comment type="pathway">
    <text evidence="3">Purine metabolism; purine nucleoside salvage.</text>
</comment>
<name>A0A7T4UP71_9GAMM</name>
<feature type="site" description="Important for substrate specificity" evidence="3">
    <location>
        <position position="222"/>
    </location>
</feature>
<feature type="site" description="Important for substrate specificity" evidence="3">
    <location>
        <position position="168"/>
    </location>
</feature>
<gene>
    <name evidence="5" type="ORF">I6N98_10025</name>
</gene>
<keyword evidence="1 3" id="KW-0328">Glycosyltransferase</keyword>
<evidence type="ECO:0000313" key="5">
    <source>
        <dbReference type="EMBL" id="QQD16733.1"/>
    </source>
</evidence>
<organism evidence="5 6">
    <name type="scientific">Spongiibacter nanhainus</name>
    <dbReference type="NCBI Taxonomy" id="2794344"/>
    <lineage>
        <taxon>Bacteria</taxon>
        <taxon>Pseudomonadati</taxon>
        <taxon>Pseudomonadota</taxon>
        <taxon>Gammaproteobacteria</taxon>
        <taxon>Cellvibrionales</taxon>
        <taxon>Spongiibacteraceae</taxon>
        <taxon>Spongiibacter</taxon>
    </lineage>
</organism>
<dbReference type="SUPFAM" id="SSF53167">
    <property type="entry name" value="Purine and uridine phosphorylases"/>
    <property type="match status" value="1"/>
</dbReference>
<dbReference type="GO" id="GO:0017061">
    <property type="term" value="F:S-methyl-5-thioadenosine phosphorylase activity"/>
    <property type="evidence" value="ECO:0007669"/>
    <property type="project" value="InterPro"/>
</dbReference>
<dbReference type="Gene3D" id="3.40.50.1580">
    <property type="entry name" value="Nucleoside phosphorylase domain"/>
    <property type="match status" value="1"/>
</dbReference>
<dbReference type="InterPro" id="IPR010044">
    <property type="entry name" value="MTAP"/>
</dbReference>